<dbReference type="EMBL" id="SODV01000002">
    <property type="protein sequence ID" value="TDW96901.1"/>
    <property type="molecule type" value="Genomic_DNA"/>
</dbReference>
<dbReference type="InterPro" id="IPR005467">
    <property type="entry name" value="His_kinase_dom"/>
</dbReference>
<dbReference type="Gene3D" id="1.10.287.130">
    <property type="match status" value="1"/>
</dbReference>
<evidence type="ECO:0000256" key="1">
    <source>
        <dbReference type="ARBA" id="ARBA00000085"/>
    </source>
</evidence>
<feature type="transmembrane region" description="Helical" evidence="7">
    <location>
        <begin position="23"/>
        <end position="47"/>
    </location>
</feature>
<evidence type="ECO:0000256" key="5">
    <source>
        <dbReference type="ARBA" id="ARBA00023012"/>
    </source>
</evidence>
<keyword evidence="6" id="KW-0175">Coiled coil</keyword>
<dbReference type="CDD" id="cd00075">
    <property type="entry name" value="HATPase"/>
    <property type="match status" value="1"/>
</dbReference>
<feature type="coiled-coil region" evidence="6">
    <location>
        <begin position="183"/>
        <end position="210"/>
    </location>
</feature>
<feature type="transmembrane region" description="Helical" evidence="7">
    <location>
        <begin position="128"/>
        <end position="146"/>
    </location>
</feature>
<proteinExistence type="predicted"/>
<dbReference type="GO" id="GO:0004673">
    <property type="term" value="F:protein histidine kinase activity"/>
    <property type="evidence" value="ECO:0007669"/>
    <property type="project" value="UniProtKB-EC"/>
</dbReference>
<keyword evidence="4 9" id="KW-0418">Kinase</keyword>
<dbReference type="Gene3D" id="3.30.565.10">
    <property type="entry name" value="Histidine kinase-like ATPase, C-terminal domain"/>
    <property type="match status" value="1"/>
</dbReference>
<evidence type="ECO:0000256" key="4">
    <source>
        <dbReference type="ARBA" id="ARBA00022777"/>
    </source>
</evidence>
<dbReference type="InterPro" id="IPR003594">
    <property type="entry name" value="HATPase_dom"/>
</dbReference>
<keyword evidence="5" id="KW-0902">Two-component regulatory system</keyword>
<evidence type="ECO:0000313" key="9">
    <source>
        <dbReference type="EMBL" id="TDW96901.1"/>
    </source>
</evidence>
<dbReference type="AlphaFoldDB" id="A0A4R8DGU0"/>
<comment type="catalytic activity">
    <reaction evidence="1">
        <text>ATP + protein L-histidine = ADP + protein N-phospho-L-histidine.</text>
        <dbReference type="EC" id="2.7.13.3"/>
    </reaction>
</comment>
<evidence type="ECO:0000313" key="10">
    <source>
        <dbReference type="Proteomes" id="UP000294498"/>
    </source>
</evidence>
<dbReference type="PANTHER" id="PTHR43711:SF26">
    <property type="entry name" value="SENSOR HISTIDINE KINASE RCSC"/>
    <property type="match status" value="1"/>
</dbReference>
<name>A0A4R8DGU0_9BACT</name>
<keyword evidence="10" id="KW-1185">Reference proteome</keyword>
<evidence type="ECO:0000256" key="2">
    <source>
        <dbReference type="ARBA" id="ARBA00012438"/>
    </source>
</evidence>
<feature type="transmembrane region" description="Helical" evidence="7">
    <location>
        <begin position="79"/>
        <end position="97"/>
    </location>
</feature>
<dbReference type="Pfam" id="PF02518">
    <property type="entry name" value="HATPase_c"/>
    <property type="match status" value="1"/>
</dbReference>
<reference evidence="9 10" key="1">
    <citation type="submission" date="2019-03" db="EMBL/GenBank/DDBJ databases">
        <title>Genomic Encyclopedia of Type Strains, Phase IV (KMG-IV): sequencing the most valuable type-strain genomes for metagenomic binning, comparative biology and taxonomic classification.</title>
        <authorList>
            <person name="Goeker M."/>
        </authorList>
    </citation>
    <scope>NUCLEOTIDE SEQUENCE [LARGE SCALE GENOMIC DNA]</scope>
    <source>
        <strain evidence="9 10">DSM 100059</strain>
    </source>
</reference>
<dbReference type="InterPro" id="IPR036890">
    <property type="entry name" value="HATPase_C_sf"/>
</dbReference>
<organism evidence="9 10">
    <name type="scientific">Dinghuibacter silviterrae</name>
    <dbReference type="NCBI Taxonomy" id="1539049"/>
    <lineage>
        <taxon>Bacteria</taxon>
        <taxon>Pseudomonadati</taxon>
        <taxon>Bacteroidota</taxon>
        <taxon>Chitinophagia</taxon>
        <taxon>Chitinophagales</taxon>
        <taxon>Chitinophagaceae</taxon>
        <taxon>Dinghuibacter</taxon>
    </lineage>
</organism>
<dbReference type="PROSITE" id="PS50109">
    <property type="entry name" value="HIS_KIN"/>
    <property type="match status" value="1"/>
</dbReference>
<evidence type="ECO:0000256" key="7">
    <source>
        <dbReference type="SAM" id="Phobius"/>
    </source>
</evidence>
<gene>
    <name evidence="9" type="ORF">EDB95_4737</name>
</gene>
<dbReference type="PRINTS" id="PR00344">
    <property type="entry name" value="BCTRLSENSOR"/>
</dbReference>
<keyword evidence="3" id="KW-0808">Transferase</keyword>
<accession>A0A4R8DGU0</accession>
<keyword evidence="7" id="KW-0812">Transmembrane</keyword>
<dbReference type="InterPro" id="IPR050736">
    <property type="entry name" value="Sensor_HK_Regulatory"/>
</dbReference>
<feature type="domain" description="Histidine kinase" evidence="8">
    <location>
        <begin position="220"/>
        <end position="439"/>
    </location>
</feature>
<keyword evidence="7" id="KW-1133">Transmembrane helix</keyword>
<evidence type="ECO:0000256" key="3">
    <source>
        <dbReference type="ARBA" id="ARBA00022679"/>
    </source>
</evidence>
<comment type="caution">
    <text evidence="9">The sequence shown here is derived from an EMBL/GenBank/DDBJ whole genome shotgun (WGS) entry which is preliminary data.</text>
</comment>
<feature type="transmembrane region" description="Helical" evidence="7">
    <location>
        <begin position="53"/>
        <end position="72"/>
    </location>
</feature>
<dbReference type="GO" id="GO:0000160">
    <property type="term" value="P:phosphorelay signal transduction system"/>
    <property type="evidence" value="ECO:0007669"/>
    <property type="project" value="UniProtKB-KW"/>
</dbReference>
<dbReference type="InterPro" id="IPR004358">
    <property type="entry name" value="Sig_transdc_His_kin-like_C"/>
</dbReference>
<dbReference type="PANTHER" id="PTHR43711">
    <property type="entry name" value="TWO-COMPONENT HISTIDINE KINASE"/>
    <property type="match status" value="1"/>
</dbReference>
<dbReference type="SMART" id="SM00387">
    <property type="entry name" value="HATPase_c"/>
    <property type="match status" value="1"/>
</dbReference>
<dbReference type="EC" id="2.7.13.3" evidence="2"/>
<evidence type="ECO:0000259" key="8">
    <source>
        <dbReference type="PROSITE" id="PS50109"/>
    </source>
</evidence>
<feature type="transmembrane region" description="Helical" evidence="7">
    <location>
        <begin position="158"/>
        <end position="182"/>
    </location>
</feature>
<sequence length="441" mass="49393">MKKIRSLVYVGTGGLKEYDPQKAICIGINAITLVNATLCLGVGGFYSLITQNMLMLGGVIVETGLLTVPILLNHRHRHSAAALFIFLTFCCTTLYYGCIIGRILNADLMLVYLISSALFVFKDLKTKMLCVALVLLLIILLEYNYSYQVIKPIPFTSGIALCIRWSANAVIIFLVIITFAMYSKRYNHVLKELRAHAQKVEEDLIEETIAGEEKVKFISSACHEVNNFFTGQFSLIRQLDRLERDNRHADIKELLGIVKSASNDLQLLINNVLSWSYLELGLKNDLFIERVDIKALFINLVRTTDLIALEKNTSITLVVDESLPQYITTDRLKLLQISHNLISNAIKHANGNSILLQLECLPGRSWRIVVQDKGVGISESLISKIFNPFVTEKSTGNQNGIGIGLYITRELVHKLRGDIHVDSKVDLGARFIVTLPELVTN</sequence>
<dbReference type="RefSeq" id="WP_133998166.1">
    <property type="nucleotide sequence ID" value="NZ_SODV01000002.1"/>
</dbReference>
<dbReference type="SUPFAM" id="SSF55874">
    <property type="entry name" value="ATPase domain of HSP90 chaperone/DNA topoisomerase II/histidine kinase"/>
    <property type="match status" value="1"/>
</dbReference>
<protein>
    <recommendedName>
        <fullName evidence="2">histidine kinase</fullName>
        <ecNumber evidence="2">2.7.13.3</ecNumber>
    </recommendedName>
</protein>
<dbReference type="OrthoDB" id="636661at2"/>
<evidence type="ECO:0000256" key="6">
    <source>
        <dbReference type="SAM" id="Coils"/>
    </source>
</evidence>
<dbReference type="Proteomes" id="UP000294498">
    <property type="component" value="Unassembled WGS sequence"/>
</dbReference>
<keyword evidence="7" id="KW-0472">Membrane</keyword>